<keyword evidence="2" id="KW-0812">Transmembrane</keyword>
<evidence type="ECO:0000256" key="1">
    <source>
        <dbReference type="SAM" id="MobiDB-lite"/>
    </source>
</evidence>
<keyword evidence="2" id="KW-0472">Membrane</keyword>
<organism evidence="3 4">
    <name type="scientific">Phytohabitans kaempferiae</name>
    <dbReference type="NCBI Taxonomy" id="1620943"/>
    <lineage>
        <taxon>Bacteria</taxon>
        <taxon>Bacillati</taxon>
        <taxon>Actinomycetota</taxon>
        <taxon>Actinomycetes</taxon>
        <taxon>Micromonosporales</taxon>
        <taxon>Micromonosporaceae</taxon>
    </lineage>
</organism>
<sequence length="306" mass="31704">MAANTTSARKATGRLWAYIGLILGGLGSIAANIAHSFIKPDDVPADWSPEPGAVISAMIWPVFLFIAIEILARTPWPTGVSWVLLRWIGLPPVALVAAIVSYRHLSGLLDHYGEETLTVWIGPLAVDGLMLMATAALLATGKRHTRPNPVTAPTPATVAPAPSVDTAPATVRPAAELMTPATTTTHPEPANPATAASIPPAPAAPEPTPTPEEPPRPKVEQPASVPAASTTAATGTASTVTAALLPRARRQAEAYEQEHGEPITAGPLAVRLGVPTKTARDVLDVLYPEPTVNTGAHNGTTIGATR</sequence>
<dbReference type="Proteomes" id="UP001589867">
    <property type="component" value="Unassembled WGS sequence"/>
</dbReference>
<feature type="transmembrane region" description="Helical" evidence="2">
    <location>
        <begin position="54"/>
        <end position="72"/>
    </location>
</feature>
<feature type="compositionally biased region" description="Low complexity" evidence="1">
    <location>
        <begin position="181"/>
        <end position="198"/>
    </location>
</feature>
<feature type="compositionally biased region" description="Low complexity" evidence="1">
    <location>
        <begin position="147"/>
        <end position="166"/>
    </location>
</feature>
<reference evidence="3 4" key="1">
    <citation type="submission" date="2024-09" db="EMBL/GenBank/DDBJ databases">
        <authorList>
            <person name="Sun Q."/>
            <person name="Mori K."/>
        </authorList>
    </citation>
    <scope>NUCLEOTIDE SEQUENCE [LARGE SCALE GENOMIC DNA]</scope>
    <source>
        <strain evidence="3 4">TBRC 3947</strain>
    </source>
</reference>
<feature type="transmembrane region" description="Helical" evidence="2">
    <location>
        <begin position="117"/>
        <end position="139"/>
    </location>
</feature>
<accession>A0ABV6M131</accession>
<feature type="region of interest" description="Disordered" evidence="1">
    <location>
        <begin position="144"/>
        <end position="166"/>
    </location>
</feature>
<name>A0ABV6M131_9ACTN</name>
<evidence type="ECO:0000256" key="2">
    <source>
        <dbReference type="SAM" id="Phobius"/>
    </source>
</evidence>
<proteinExistence type="predicted"/>
<dbReference type="Pfam" id="PF10935">
    <property type="entry name" value="DUF2637"/>
    <property type="match status" value="1"/>
</dbReference>
<feature type="transmembrane region" description="Helical" evidence="2">
    <location>
        <begin position="84"/>
        <end position="105"/>
    </location>
</feature>
<feature type="transmembrane region" description="Helical" evidence="2">
    <location>
        <begin position="15"/>
        <end position="34"/>
    </location>
</feature>
<gene>
    <name evidence="3" type="ORF">ACFFIA_11095</name>
</gene>
<evidence type="ECO:0000313" key="4">
    <source>
        <dbReference type="Proteomes" id="UP001589867"/>
    </source>
</evidence>
<dbReference type="EMBL" id="JBHLUH010000012">
    <property type="protein sequence ID" value="MFC0528208.1"/>
    <property type="molecule type" value="Genomic_DNA"/>
</dbReference>
<evidence type="ECO:0000313" key="3">
    <source>
        <dbReference type="EMBL" id="MFC0528208.1"/>
    </source>
</evidence>
<dbReference type="InterPro" id="IPR021235">
    <property type="entry name" value="DUF2637"/>
</dbReference>
<feature type="compositionally biased region" description="Pro residues" evidence="1">
    <location>
        <begin position="199"/>
        <end position="212"/>
    </location>
</feature>
<dbReference type="RefSeq" id="WP_377249438.1">
    <property type="nucleotide sequence ID" value="NZ_JBHLUH010000012.1"/>
</dbReference>
<keyword evidence="2" id="KW-1133">Transmembrane helix</keyword>
<feature type="region of interest" description="Disordered" evidence="1">
    <location>
        <begin position="181"/>
        <end position="238"/>
    </location>
</feature>
<keyword evidence="4" id="KW-1185">Reference proteome</keyword>
<protein>
    <submittedName>
        <fullName evidence="3">DUF2637 domain-containing protein</fullName>
    </submittedName>
</protein>
<feature type="compositionally biased region" description="Low complexity" evidence="1">
    <location>
        <begin position="222"/>
        <end position="238"/>
    </location>
</feature>
<comment type="caution">
    <text evidence="3">The sequence shown here is derived from an EMBL/GenBank/DDBJ whole genome shotgun (WGS) entry which is preliminary data.</text>
</comment>